<proteinExistence type="predicted"/>
<evidence type="ECO:0000313" key="4">
    <source>
        <dbReference type="Proteomes" id="UP000007110"/>
    </source>
</evidence>
<dbReference type="Proteomes" id="UP000007110">
    <property type="component" value="Unassembled WGS sequence"/>
</dbReference>
<keyword evidence="2" id="KW-0472">Membrane</keyword>
<dbReference type="InParanoid" id="A0A7M7NIF2"/>
<accession>A0A7M7NIF2</accession>
<feature type="region of interest" description="Disordered" evidence="1">
    <location>
        <begin position="34"/>
        <end position="82"/>
    </location>
</feature>
<evidence type="ECO:0000256" key="2">
    <source>
        <dbReference type="SAM" id="Phobius"/>
    </source>
</evidence>
<reference evidence="3" key="2">
    <citation type="submission" date="2021-01" db="UniProtKB">
        <authorList>
            <consortium name="EnsemblMetazoa"/>
        </authorList>
    </citation>
    <scope>IDENTIFICATION</scope>
</reference>
<feature type="compositionally biased region" description="Low complexity" evidence="1">
    <location>
        <begin position="171"/>
        <end position="187"/>
    </location>
</feature>
<feature type="region of interest" description="Disordered" evidence="1">
    <location>
        <begin position="128"/>
        <end position="214"/>
    </location>
</feature>
<keyword evidence="2" id="KW-1133">Transmembrane helix</keyword>
<name>A0A7M7NIF2_STRPU</name>
<evidence type="ECO:0000313" key="3">
    <source>
        <dbReference type="EnsemblMetazoa" id="XP_030836929"/>
    </source>
</evidence>
<feature type="transmembrane region" description="Helical" evidence="2">
    <location>
        <begin position="91"/>
        <end position="117"/>
    </location>
</feature>
<dbReference type="SUPFAM" id="SSF57586">
    <property type="entry name" value="TNF receptor-like"/>
    <property type="match status" value="1"/>
</dbReference>
<reference evidence="4" key="1">
    <citation type="submission" date="2015-02" db="EMBL/GenBank/DDBJ databases">
        <title>Genome sequencing for Strongylocentrotus purpuratus.</title>
        <authorList>
            <person name="Murali S."/>
            <person name="Liu Y."/>
            <person name="Vee V."/>
            <person name="English A."/>
            <person name="Wang M."/>
            <person name="Skinner E."/>
            <person name="Han Y."/>
            <person name="Muzny D.M."/>
            <person name="Worley K.C."/>
            <person name="Gibbs R.A."/>
        </authorList>
    </citation>
    <scope>NUCLEOTIDE SEQUENCE</scope>
</reference>
<feature type="compositionally biased region" description="Polar residues" evidence="1">
    <location>
        <begin position="128"/>
        <end position="137"/>
    </location>
</feature>
<dbReference type="GeneID" id="584996"/>
<dbReference type="AlphaFoldDB" id="A0A7M7NIF2"/>
<keyword evidence="2" id="KW-0812">Transmembrane</keyword>
<sequence length="214" mass="22546">MKTECTRTEDTQCECKEGLGTIKDHCVSCRDHPRADGCQTEDVNTTPAPHGGEDGNSNQDDGNPDQDDSNPNQDLKESKNGQERGLSTAGLVLICLFCGIVIGIVICLAILALGIWLHGKFGNKKRNANGQTNSPQLTAETTTPHDTTTPASARDRESDAPVHGNGEATLANGPSSSINANNISTSGEQPSSNSPFEGLEGKNVFVPKSDESIA</sequence>
<organism evidence="3 4">
    <name type="scientific">Strongylocentrotus purpuratus</name>
    <name type="common">Purple sea urchin</name>
    <dbReference type="NCBI Taxonomy" id="7668"/>
    <lineage>
        <taxon>Eukaryota</taxon>
        <taxon>Metazoa</taxon>
        <taxon>Echinodermata</taxon>
        <taxon>Eleutherozoa</taxon>
        <taxon>Echinozoa</taxon>
        <taxon>Echinoidea</taxon>
        <taxon>Euechinoidea</taxon>
        <taxon>Echinacea</taxon>
        <taxon>Camarodonta</taxon>
        <taxon>Echinidea</taxon>
        <taxon>Strongylocentrotidae</taxon>
        <taxon>Strongylocentrotus</taxon>
    </lineage>
</organism>
<keyword evidence="4" id="KW-1185">Reference proteome</keyword>
<protein>
    <submittedName>
        <fullName evidence="3">Uncharacterized protein</fullName>
    </submittedName>
</protein>
<dbReference type="EnsemblMetazoa" id="XM_030981069">
    <property type="protein sequence ID" value="XP_030836929"/>
    <property type="gene ID" value="LOC584996"/>
</dbReference>
<dbReference type="RefSeq" id="XP_030836929.1">
    <property type="nucleotide sequence ID" value="XM_030981069.1"/>
</dbReference>
<dbReference type="KEGG" id="spu:584996"/>
<evidence type="ECO:0000256" key="1">
    <source>
        <dbReference type="SAM" id="MobiDB-lite"/>
    </source>
</evidence>
<feature type="compositionally biased region" description="Low complexity" evidence="1">
    <location>
        <begin position="138"/>
        <end position="149"/>
    </location>
</feature>